<dbReference type="RefSeq" id="WP_284268683.1">
    <property type="nucleotide sequence ID" value="NZ_BSOW01000015.1"/>
</dbReference>
<reference evidence="2" key="1">
    <citation type="journal article" date="2019" name="Int. J. Syst. Evol. Microbiol.">
        <title>The Global Catalogue of Microorganisms (GCM) 10K type strain sequencing project: providing services to taxonomists for standard genome sequencing and annotation.</title>
        <authorList>
            <consortium name="The Broad Institute Genomics Platform"/>
            <consortium name="The Broad Institute Genome Sequencing Center for Infectious Disease"/>
            <person name="Wu L."/>
            <person name="Ma J."/>
        </authorList>
    </citation>
    <scope>NUCLEOTIDE SEQUENCE [LARGE SCALE GENOMIC DNA]</scope>
    <source>
        <strain evidence="2">NBRC 102520</strain>
    </source>
</reference>
<gene>
    <name evidence="1" type="ORF">GCM10007857_44130</name>
</gene>
<evidence type="ECO:0000313" key="1">
    <source>
        <dbReference type="EMBL" id="GLR87702.1"/>
    </source>
</evidence>
<dbReference type="Proteomes" id="UP001156905">
    <property type="component" value="Unassembled WGS sequence"/>
</dbReference>
<protein>
    <submittedName>
        <fullName evidence="1">Uncharacterized protein</fullName>
    </submittedName>
</protein>
<proteinExistence type="predicted"/>
<sequence>MQVEVYVTHRCGPEKRAKIAGAGISSVEIDLSALSRDTTIAGLDEAILTSAPREWIYNRKAAHVRNELAQIAKRDAAAAEGRRLSQIENLKAAYASARRKALASNWKESPQVQAVTAAGDGALLDGPPVGEGYFTIHPKVWKAAILGDMVPHYLGVAPFSVIWEFRKRGWLTEEFDSRLQQHDSFLDDANLPKGGAEQAVVSFLRSLAVQGIAEDTGWAWKQTQRRSAQLHQRRIEQDHADREAAQVAARLASLNNLGRSIALLGSDIEGQGFDVVSWMEHAPDGQQSLKQIAIKGDAAWQALKRALATTFAVLKDECEQEAEDLGLPVRGALEAMRVVHETRAAQRKAEAEEAERLERLERLNDHVSINRVDRRCSFELVGNAEFKPQRHDTARCSSTFRGTSRERDAFATQICRGVGPEGEMGG</sequence>
<comment type="caution">
    <text evidence="1">The sequence shown here is derived from an EMBL/GenBank/DDBJ whole genome shotgun (WGS) entry which is preliminary data.</text>
</comment>
<accession>A0ABQ6AZW6</accession>
<organism evidence="1 2">
    <name type="scientific">Bradyrhizobium iriomotense</name>
    <dbReference type="NCBI Taxonomy" id="441950"/>
    <lineage>
        <taxon>Bacteria</taxon>
        <taxon>Pseudomonadati</taxon>
        <taxon>Pseudomonadota</taxon>
        <taxon>Alphaproteobacteria</taxon>
        <taxon>Hyphomicrobiales</taxon>
        <taxon>Nitrobacteraceae</taxon>
        <taxon>Bradyrhizobium</taxon>
    </lineage>
</organism>
<keyword evidence="2" id="KW-1185">Reference proteome</keyword>
<name>A0ABQ6AZW6_9BRAD</name>
<dbReference type="EMBL" id="BSOW01000015">
    <property type="protein sequence ID" value="GLR87702.1"/>
    <property type="molecule type" value="Genomic_DNA"/>
</dbReference>
<evidence type="ECO:0000313" key="2">
    <source>
        <dbReference type="Proteomes" id="UP001156905"/>
    </source>
</evidence>